<dbReference type="Gene3D" id="1.20.1260.100">
    <property type="entry name" value="TspO/MBR protein"/>
    <property type="match status" value="1"/>
</dbReference>
<feature type="transmembrane region" description="Helical" evidence="1">
    <location>
        <begin position="223"/>
        <end position="245"/>
    </location>
</feature>
<dbReference type="KEGG" id="ngr:NAEGRDRAFT_64822"/>
<keyword evidence="1" id="KW-0472">Membrane</keyword>
<feature type="transmembrane region" description="Helical" evidence="1">
    <location>
        <begin position="87"/>
        <end position="107"/>
    </location>
</feature>
<dbReference type="OrthoDB" id="5586934at2759"/>
<dbReference type="EMBL" id="GG738855">
    <property type="protein sequence ID" value="EFC47260.1"/>
    <property type="molecule type" value="Genomic_DNA"/>
</dbReference>
<dbReference type="Proteomes" id="UP000006671">
    <property type="component" value="Unassembled WGS sequence"/>
</dbReference>
<feature type="transmembrane region" description="Helical" evidence="1">
    <location>
        <begin position="251"/>
        <end position="269"/>
    </location>
</feature>
<dbReference type="STRING" id="5762.D2V7J1"/>
<keyword evidence="1" id="KW-0812">Transmembrane</keyword>
<name>D2V7J1_NAEGR</name>
<evidence type="ECO:0000313" key="2">
    <source>
        <dbReference type="EMBL" id="EFC47260.1"/>
    </source>
</evidence>
<proteinExistence type="predicted"/>
<accession>D2V7J1</accession>
<organism evidence="3">
    <name type="scientific">Naegleria gruberi</name>
    <name type="common">Amoeba</name>
    <dbReference type="NCBI Taxonomy" id="5762"/>
    <lineage>
        <taxon>Eukaryota</taxon>
        <taxon>Discoba</taxon>
        <taxon>Heterolobosea</taxon>
        <taxon>Tetramitia</taxon>
        <taxon>Eutetramitia</taxon>
        <taxon>Vahlkampfiidae</taxon>
        <taxon>Naegleria</taxon>
    </lineage>
</organism>
<gene>
    <name evidence="2" type="ORF">NAEGRDRAFT_64822</name>
</gene>
<dbReference type="GeneID" id="8860377"/>
<evidence type="ECO:0000256" key="1">
    <source>
        <dbReference type="SAM" id="Phobius"/>
    </source>
</evidence>
<protein>
    <submittedName>
        <fullName evidence="2">Predicted protein</fullName>
    </submittedName>
</protein>
<feature type="transmembrane region" description="Helical" evidence="1">
    <location>
        <begin position="7"/>
        <end position="25"/>
    </location>
</feature>
<reference evidence="2 3" key="1">
    <citation type="journal article" date="2010" name="Cell">
        <title>The genome of Naegleria gruberi illuminates early eukaryotic versatility.</title>
        <authorList>
            <person name="Fritz-Laylin L.K."/>
            <person name="Prochnik S.E."/>
            <person name="Ginger M.L."/>
            <person name="Dacks J.B."/>
            <person name="Carpenter M.L."/>
            <person name="Field M.C."/>
            <person name="Kuo A."/>
            <person name="Paredez A."/>
            <person name="Chapman J."/>
            <person name="Pham J."/>
            <person name="Shu S."/>
            <person name="Neupane R."/>
            <person name="Cipriano M."/>
            <person name="Mancuso J."/>
            <person name="Tu H."/>
            <person name="Salamov A."/>
            <person name="Lindquist E."/>
            <person name="Shapiro H."/>
            <person name="Lucas S."/>
            <person name="Grigoriev I.V."/>
            <person name="Cande W.Z."/>
            <person name="Fulton C."/>
            <person name="Rokhsar D.S."/>
            <person name="Dawson S.C."/>
        </authorList>
    </citation>
    <scope>NUCLEOTIDE SEQUENCE [LARGE SCALE GENOMIC DNA]</scope>
    <source>
        <strain evidence="2 3">NEG-M</strain>
    </source>
</reference>
<sequence>MIGQAINLTNLLAVVAVVSFGFLYSEFTVSTLKYVTTNSLNYVFAFLPRGQFSSIENSILSNVRSMKSIAEISSKYDTQFVPSQYTFSVWALIYFSLSLFGILSLLTNKEEKERIGRNIGPLFFVTNLLNIAWMVSFSLEYIFLSHLIIVGLWWTLFTLYARIIDVRYGYTVSKYPLWVKLPFSIYLAWISCAAVASTMMVLKHDIMKPFIDSFSNTAEKEKMFVYNLDFTSPVLAVVSLVGVLSNMLDEQQWVAAFVTLTSVIGLWFSKNCLEELVQSRSTCKDRLSSEHGHYVL</sequence>
<dbReference type="InParanoid" id="D2V7J1"/>
<dbReference type="VEuPathDB" id="AmoebaDB:NAEGRDRAFT_64822"/>
<keyword evidence="3" id="KW-1185">Reference proteome</keyword>
<dbReference type="AlphaFoldDB" id="D2V7J1"/>
<dbReference type="PANTHER" id="PTHR33802:SF2">
    <property type="entry name" value="EF-HAND DOMAIN-CONTAINING PROTEIN"/>
    <property type="match status" value="1"/>
</dbReference>
<dbReference type="OMA" id="WATMELL"/>
<feature type="transmembrane region" description="Helical" evidence="1">
    <location>
        <begin position="183"/>
        <end position="202"/>
    </location>
</feature>
<dbReference type="PANTHER" id="PTHR33802">
    <property type="entry name" value="SI:CH211-161H7.5-RELATED"/>
    <property type="match status" value="1"/>
</dbReference>
<keyword evidence="1" id="KW-1133">Transmembrane helix</keyword>
<evidence type="ECO:0000313" key="3">
    <source>
        <dbReference type="Proteomes" id="UP000006671"/>
    </source>
</evidence>
<dbReference type="InterPro" id="IPR038330">
    <property type="entry name" value="TspO/MBR-related_sf"/>
</dbReference>
<dbReference type="RefSeq" id="XP_002680004.1">
    <property type="nucleotide sequence ID" value="XM_002679958.1"/>
</dbReference>
<feature type="transmembrane region" description="Helical" evidence="1">
    <location>
        <begin position="141"/>
        <end position="163"/>
    </location>
</feature>